<feature type="domain" description="RecX second three-helical" evidence="5">
    <location>
        <begin position="58"/>
        <end position="93"/>
    </location>
</feature>
<name>A0A379E1G1_9BACT</name>
<dbReference type="Pfam" id="PF02631">
    <property type="entry name" value="RecX_HTH2"/>
    <property type="match status" value="1"/>
</dbReference>
<dbReference type="InterPro" id="IPR053925">
    <property type="entry name" value="RecX_HTH_3rd"/>
</dbReference>
<proteinExistence type="inferred from homology"/>
<protein>
    <recommendedName>
        <fullName evidence="3">Regulatory protein RecX</fullName>
    </recommendedName>
</protein>
<dbReference type="AlphaFoldDB" id="A0A379E1G1"/>
<dbReference type="InterPro" id="IPR003783">
    <property type="entry name" value="Regulatory_RecX"/>
</dbReference>
<organism evidence="7 8">
    <name type="scientific">Prevotella denticola</name>
    <dbReference type="NCBI Taxonomy" id="28129"/>
    <lineage>
        <taxon>Bacteria</taxon>
        <taxon>Pseudomonadati</taxon>
        <taxon>Bacteroidota</taxon>
        <taxon>Bacteroidia</taxon>
        <taxon>Bacteroidales</taxon>
        <taxon>Prevotellaceae</taxon>
        <taxon>Prevotella</taxon>
    </lineage>
</organism>
<evidence type="ECO:0000256" key="3">
    <source>
        <dbReference type="ARBA" id="ARBA00018111"/>
    </source>
</evidence>
<keyword evidence="4" id="KW-0963">Cytoplasm</keyword>
<comment type="subcellular location">
    <subcellularLocation>
        <location evidence="1">Cytoplasm</location>
    </subcellularLocation>
</comment>
<dbReference type="PANTHER" id="PTHR33602">
    <property type="entry name" value="REGULATORY PROTEIN RECX FAMILY PROTEIN"/>
    <property type="match status" value="1"/>
</dbReference>
<evidence type="ECO:0000256" key="4">
    <source>
        <dbReference type="ARBA" id="ARBA00022490"/>
    </source>
</evidence>
<dbReference type="Gene3D" id="1.10.10.10">
    <property type="entry name" value="Winged helix-like DNA-binding domain superfamily/Winged helix DNA-binding domain"/>
    <property type="match status" value="2"/>
</dbReference>
<dbReference type="GO" id="GO:0005737">
    <property type="term" value="C:cytoplasm"/>
    <property type="evidence" value="ECO:0007669"/>
    <property type="project" value="UniProtKB-SubCell"/>
</dbReference>
<dbReference type="RefSeq" id="WP_025067971.1">
    <property type="nucleotide sequence ID" value="NZ_CAUOME010000056.1"/>
</dbReference>
<dbReference type="EMBL" id="UGTM01000001">
    <property type="protein sequence ID" value="SUB86567.1"/>
    <property type="molecule type" value="Genomic_DNA"/>
</dbReference>
<evidence type="ECO:0000313" key="8">
    <source>
        <dbReference type="Proteomes" id="UP000255469"/>
    </source>
</evidence>
<evidence type="ECO:0000313" key="7">
    <source>
        <dbReference type="EMBL" id="SUB86567.1"/>
    </source>
</evidence>
<evidence type="ECO:0000256" key="1">
    <source>
        <dbReference type="ARBA" id="ARBA00004496"/>
    </source>
</evidence>
<dbReference type="InterPro" id="IPR053924">
    <property type="entry name" value="RecX_HTH_2nd"/>
</dbReference>
<feature type="domain" description="RecX third three-helical" evidence="6">
    <location>
        <begin position="105"/>
        <end position="152"/>
    </location>
</feature>
<dbReference type="Proteomes" id="UP000255469">
    <property type="component" value="Unassembled WGS sequence"/>
</dbReference>
<reference evidence="7 8" key="1">
    <citation type="submission" date="2018-06" db="EMBL/GenBank/DDBJ databases">
        <authorList>
            <consortium name="Pathogen Informatics"/>
            <person name="Doyle S."/>
        </authorList>
    </citation>
    <scope>NUCLEOTIDE SEQUENCE [LARGE SCALE GENOMIC DNA]</scope>
    <source>
        <strain evidence="7 8">NCTC13067</strain>
    </source>
</reference>
<comment type="similarity">
    <text evidence="2">Belongs to the RecX family.</text>
</comment>
<dbReference type="GO" id="GO:0006282">
    <property type="term" value="P:regulation of DNA repair"/>
    <property type="evidence" value="ECO:0007669"/>
    <property type="project" value="InterPro"/>
</dbReference>
<dbReference type="InterPro" id="IPR036388">
    <property type="entry name" value="WH-like_DNA-bd_sf"/>
</dbReference>
<evidence type="ECO:0000256" key="2">
    <source>
        <dbReference type="ARBA" id="ARBA00009695"/>
    </source>
</evidence>
<gene>
    <name evidence="7" type="ORF">NCTC13067_00206</name>
</gene>
<dbReference type="Pfam" id="PF21981">
    <property type="entry name" value="RecX_HTH3"/>
    <property type="match status" value="1"/>
</dbReference>
<evidence type="ECO:0000259" key="5">
    <source>
        <dbReference type="Pfam" id="PF02631"/>
    </source>
</evidence>
<evidence type="ECO:0000259" key="6">
    <source>
        <dbReference type="Pfam" id="PF21981"/>
    </source>
</evidence>
<dbReference type="PANTHER" id="PTHR33602:SF1">
    <property type="entry name" value="REGULATORY PROTEIN RECX FAMILY PROTEIN"/>
    <property type="match status" value="1"/>
</dbReference>
<accession>A0A379E1G1</accession>
<sequence>MIQKRPMPEPQALKKLADLCAKGEHCSGEMLEKMRRWGLAEDAQARIMEKLLRLHYVDDSRYTEFFVYDKIRYNKWGRRKIEQALWMKKVDSTVSSPILDAVGDEEYLAVLRPLLAGKYRTIKADNDYERSMKLIRFAMGRGFTMDLIRKCIDEGIAAADGNIDFADDDDETD</sequence>